<sequence length="315" mass="35580">MGSSTSQLSVRVLLISTGILSATVAMKFCFPPALNFAVYNIPVVWSAILSWLKPPYLYVIINGIIITIAASSRFLHDNQSGPLLTDETRVEDLPSESLLMPIQRSFDALEPPAIENRKTEESPVNDSDVVTAEEEDELAISRSAWNQSQQLIKSLPAENVQSEFTFPVKDKPLVTSRFALQRKMPKINPEGVRSLRVAKPRKHETLESTWKTITDGRHVPLNRHLWKPEIFENHTPPSDAHSGEQGTSSVVADYNLSSKNSLSPSGGKLRKEGSLSQDELNRRVEAFIKKFKEEMRLQRQESIQRYRDMINQRTE</sequence>
<gene>
    <name evidence="1" type="ORF">L1987_05350</name>
</gene>
<evidence type="ECO:0000313" key="1">
    <source>
        <dbReference type="EMBL" id="KAI3823905.1"/>
    </source>
</evidence>
<comment type="caution">
    <text evidence="1">The sequence shown here is derived from an EMBL/GenBank/DDBJ whole genome shotgun (WGS) entry which is preliminary data.</text>
</comment>
<accession>A0ACB9JV42</accession>
<reference evidence="1 2" key="2">
    <citation type="journal article" date="2022" name="Mol. Ecol. Resour.">
        <title>The genomes of chicory, endive, great burdock and yacon provide insights into Asteraceae paleo-polyploidization history and plant inulin production.</title>
        <authorList>
            <person name="Fan W."/>
            <person name="Wang S."/>
            <person name="Wang H."/>
            <person name="Wang A."/>
            <person name="Jiang F."/>
            <person name="Liu H."/>
            <person name="Zhao H."/>
            <person name="Xu D."/>
            <person name="Zhang Y."/>
        </authorList>
    </citation>
    <scope>NUCLEOTIDE SEQUENCE [LARGE SCALE GENOMIC DNA]</scope>
    <source>
        <strain evidence="2">cv. Yunnan</strain>
        <tissue evidence="1">Leaves</tissue>
    </source>
</reference>
<keyword evidence="2" id="KW-1185">Reference proteome</keyword>
<name>A0ACB9JV42_9ASTR</name>
<organism evidence="1 2">
    <name type="scientific">Smallanthus sonchifolius</name>
    <dbReference type="NCBI Taxonomy" id="185202"/>
    <lineage>
        <taxon>Eukaryota</taxon>
        <taxon>Viridiplantae</taxon>
        <taxon>Streptophyta</taxon>
        <taxon>Embryophyta</taxon>
        <taxon>Tracheophyta</taxon>
        <taxon>Spermatophyta</taxon>
        <taxon>Magnoliopsida</taxon>
        <taxon>eudicotyledons</taxon>
        <taxon>Gunneridae</taxon>
        <taxon>Pentapetalae</taxon>
        <taxon>asterids</taxon>
        <taxon>campanulids</taxon>
        <taxon>Asterales</taxon>
        <taxon>Asteraceae</taxon>
        <taxon>Asteroideae</taxon>
        <taxon>Heliantheae alliance</taxon>
        <taxon>Millerieae</taxon>
        <taxon>Smallanthus</taxon>
    </lineage>
</organism>
<reference evidence="2" key="1">
    <citation type="journal article" date="2022" name="Mol. Ecol. Resour.">
        <title>The genomes of chicory, endive, great burdock and yacon provide insights into Asteraceae palaeo-polyploidization history and plant inulin production.</title>
        <authorList>
            <person name="Fan W."/>
            <person name="Wang S."/>
            <person name="Wang H."/>
            <person name="Wang A."/>
            <person name="Jiang F."/>
            <person name="Liu H."/>
            <person name="Zhao H."/>
            <person name="Xu D."/>
            <person name="Zhang Y."/>
        </authorList>
    </citation>
    <scope>NUCLEOTIDE SEQUENCE [LARGE SCALE GENOMIC DNA]</scope>
    <source>
        <strain evidence="2">cv. Yunnan</strain>
    </source>
</reference>
<dbReference type="EMBL" id="CM042019">
    <property type="protein sequence ID" value="KAI3823905.1"/>
    <property type="molecule type" value="Genomic_DNA"/>
</dbReference>
<proteinExistence type="predicted"/>
<dbReference type="Proteomes" id="UP001056120">
    <property type="component" value="Linkage Group LG02"/>
</dbReference>
<evidence type="ECO:0000313" key="2">
    <source>
        <dbReference type="Proteomes" id="UP001056120"/>
    </source>
</evidence>
<protein>
    <submittedName>
        <fullName evidence="1">Uncharacterized protein</fullName>
    </submittedName>
</protein>